<dbReference type="PROSITE" id="PS51257">
    <property type="entry name" value="PROKAR_LIPOPROTEIN"/>
    <property type="match status" value="1"/>
</dbReference>
<dbReference type="SUPFAM" id="SSF100934">
    <property type="entry name" value="Heat shock protein 70kD (HSP70), C-terminal subdomain"/>
    <property type="match status" value="1"/>
</dbReference>
<organism evidence="3 4">
    <name type="scientific">Xanthomonas sacchari</name>
    <dbReference type="NCBI Taxonomy" id="56458"/>
    <lineage>
        <taxon>Bacteria</taxon>
        <taxon>Pseudomonadati</taxon>
        <taxon>Pseudomonadota</taxon>
        <taxon>Gammaproteobacteria</taxon>
        <taxon>Lysobacterales</taxon>
        <taxon>Lysobacteraceae</taxon>
        <taxon>Xanthomonas</taxon>
    </lineage>
</organism>
<name>A0ABT3DQT6_9XANT</name>
<sequence>MKRSMALVLGMLMACTAMAAPKGEAPMNVKKAFAQQLSTIRQQLNDGKTYSEINADDRSKVEAALTRMAAILDAHQDVETLKEEQKVALFNDQETVNTLLTKAAADSRMVCRREAVTGSLRTTTQCRTVAERRRDNEDAQELMRRNPTGKYD</sequence>
<evidence type="ECO:0000256" key="1">
    <source>
        <dbReference type="SAM" id="MobiDB-lite"/>
    </source>
</evidence>
<evidence type="ECO:0008006" key="5">
    <source>
        <dbReference type="Google" id="ProtNLM"/>
    </source>
</evidence>
<dbReference type="Gene3D" id="1.20.1270.10">
    <property type="match status" value="1"/>
</dbReference>
<feature type="region of interest" description="Disordered" evidence="1">
    <location>
        <begin position="129"/>
        <end position="152"/>
    </location>
</feature>
<feature type="chain" id="PRO_5047294531" description="Secreted protein" evidence="2">
    <location>
        <begin position="20"/>
        <end position="152"/>
    </location>
</feature>
<feature type="compositionally biased region" description="Basic and acidic residues" evidence="1">
    <location>
        <begin position="129"/>
        <end position="144"/>
    </location>
</feature>
<evidence type="ECO:0000256" key="2">
    <source>
        <dbReference type="SAM" id="SignalP"/>
    </source>
</evidence>
<dbReference type="InterPro" id="IPR029048">
    <property type="entry name" value="HSP70_C_sf"/>
</dbReference>
<feature type="signal peptide" evidence="2">
    <location>
        <begin position="1"/>
        <end position="19"/>
    </location>
</feature>
<comment type="caution">
    <text evidence="3">The sequence shown here is derived from an EMBL/GenBank/DDBJ whole genome shotgun (WGS) entry which is preliminary data.</text>
</comment>
<protein>
    <recommendedName>
        <fullName evidence="5">Secreted protein</fullName>
    </recommendedName>
</protein>
<dbReference type="EMBL" id="JANFWR010000002">
    <property type="protein sequence ID" value="MCW0397858.1"/>
    <property type="molecule type" value="Genomic_DNA"/>
</dbReference>
<gene>
    <name evidence="3" type="ORF">NB700_000414</name>
</gene>
<keyword evidence="2" id="KW-0732">Signal</keyword>
<proteinExistence type="predicted"/>
<dbReference type="Proteomes" id="UP001320843">
    <property type="component" value="Unassembled WGS sequence"/>
</dbReference>
<evidence type="ECO:0000313" key="4">
    <source>
        <dbReference type="Proteomes" id="UP001320843"/>
    </source>
</evidence>
<reference evidence="3 4" key="1">
    <citation type="submission" date="2022-06" db="EMBL/GenBank/DDBJ databases">
        <title>Dynamics of rice microbiomes reveals core vertical transmitted seed endophytes.</title>
        <authorList>
            <person name="Liao K."/>
            <person name="Zhang X."/>
        </authorList>
    </citation>
    <scope>NUCLEOTIDE SEQUENCE [LARGE SCALE GENOMIC DNA]</scope>
    <source>
        <strain evidence="3 4">YT10-10-1</strain>
    </source>
</reference>
<keyword evidence="4" id="KW-1185">Reference proteome</keyword>
<accession>A0ABT3DQT6</accession>
<evidence type="ECO:0000313" key="3">
    <source>
        <dbReference type="EMBL" id="MCW0397858.1"/>
    </source>
</evidence>